<keyword evidence="5" id="KW-1185">Reference proteome</keyword>
<dbReference type="InterPro" id="IPR012373">
    <property type="entry name" value="Ferrdict_sens_TM"/>
</dbReference>
<keyword evidence="1" id="KW-0812">Transmembrane</keyword>
<sequence length="331" mass="36404">MGRVEASGQEPSHQVMEQAAEWYALLRTGSASASEQRKWKQWLDNAAEHQQAWRYVERVGRRFEPLHASPDRDAAVRAFGQAANGAPRRRRAVLLGLAGLAAGGLGWGAWRHTALPVMASTWGADHRAGVGETARVALPDGTQVWLKALSAFNVDFNPTQRRLQLVSGEMLIDTGRDPLRPFLVDTEQGRLQALGTRFTVRQDAGDTLVTVFEGAVRVDAARSHATGIVPAGQQLRFTAHALQTMAPANPAHEAWAHGVLVADNTPLLEVVAELRRYRYGHVGLSPELARMRVFGSYPINDADRALDMLSSVLPIRVQRTLPWWISVEPRG</sequence>
<dbReference type="Pfam" id="PF04773">
    <property type="entry name" value="FecR"/>
    <property type="match status" value="1"/>
</dbReference>
<dbReference type="PANTHER" id="PTHR30273">
    <property type="entry name" value="PERIPLASMIC SIGNAL SENSOR AND SIGMA FACTOR ACTIVATOR FECR-RELATED"/>
    <property type="match status" value="1"/>
</dbReference>
<evidence type="ECO:0000313" key="5">
    <source>
        <dbReference type="Proteomes" id="UP000494269"/>
    </source>
</evidence>
<proteinExistence type="predicted"/>
<protein>
    <submittedName>
        <fullName evidence="4">Protein FecR</fullName>
    </submittedName>
</protein>
<dbReference type="AlphaFoldDB" id="A0A6S7A7K2"/>
<dbReference type="EMBL" id="CADIJQ010000001">
    <property type="protein sequence ID" value="CAB3678271.1"/>
    <property type="molecule type" value="Genomic_DNA"/>
</dbReference>
<gene>
    <name evidence="4" type="primary">fecR_3</name>
    <name evidence="4" type="ORF">LMG3441_01444</name>
</gene>
<evidence type="ECO:0000313" key="4">
    <source>
        <dbReference type="EMBL" id="CAB3678271.1"/>
    </source>
</evidence>
<name>A0A6S7A7K2_9BURK</name>
<keyword evidence="1" id="KW-1133">Transmembrane helix</keyword>
<dbReference type="GO" id="GO:0016989">
    <property type="term" value="F:sigma factor antagonist activity"/>
    <property type="evidence" value="ECO:0007669"/>
    <property type="project" value="TreeGrafter"/>
</dbReference>
<dbReference type="Pfam" id="PF16220">
    <property type="entry name" value="DUF4880"/>
    <property type="match status" value="1"/>
</dbReference>
<dbReference type="Gene3D" id="2.60.120.1440">
    <property type="match status" value="1"/>
</dbReference>
<dbReference type="RefSeq" id="WP_254600487.1">
    <property type="nucleotide sequence ID" value="NZ_CADIJQ010000001.1"/>
</dbReference>
<dbReference type="InterPro" id="IPR006860">
    <property type="entry name" value="FecR"/>
</dbReference>
<evidence type="ECO:0000259" key="3">
    <source>
        <dbReference type="Pfam" id="PF16220"/>
    </source>
</evidence>
<dbReference type="PANTHER" id="PTHR30273:SF2">
    <property type="entry name" value="PROTEIN FECR"/>
    <property type="match status" value="1"/>
</dbReference>
<organism evidence="4 5">
    <name type="scientific">Achromobacter kerstersii</name>
    <dbReference type="NCBI Taxonomy" id="1353890"/>
    <lineage>
        <taxon>Bacteria</taxon>
        <taxon>Pseudomonadati</taxon>
        <taxon>Pseudomonadota</taxon>
        <taxon>Betaproteobacteria</taxon>
        <taxon>Burkholderiales</taxon>
        <taxon>Alcaligenaceae</taxon>
        <taxon>Achromobacter</taxon>
    </lineage>
</organism>
<dbReference type="Proteomes" id="UP000494269">
    <property type="component" value="Unassembled WGS sequence"/>
</dbReference>
<feature type="domain" description="FecR N-terminal" evidence="3">
    <location>
        <begin position="17"/>
        <end position="59"/>
    </location>
</feature>
<evidence type="ECO:0000256" key="1">
    <source>
        <dbReference type="SAM" id="Phobius"/>
    </source>
</evidence>
<feature type="domain" description="FecR protein" evidence="2">
    <location>
        <begin position="125"/>
        <end position="217"/>
    </location>
</feature>
<keyword evidence="1" id="KW-0472">Membrane</keyword>
<accession>A0A6S7A7K2</accession>
<reference evidence="4 5" key="1">
    <citation type="submission" date="2020-04" db="EMBL/GenBank/DDBJ databases">
        <authorList>
            <person name="De Canck E."/>
        </authorList>
    </citation>
    <scope>NUCLEOTIDE SEQUENCE [LARGE SCALE GENOMIC DNA]</scope>
    <source>
        <strain evidence="4 5">LMG 3441</strain>
    </source>
</reference>
<feature type="transmembrane region" description="Helical" evidence="1">
    <location>
        <begin position="92"/>
        <end position="110"/>
    </location>
</feature>
<evidence type="ECO:0000259" key="2">
    <source>
        <dbReference type="Pfam" id="PF04773"/>
    </source>
</evidence>
<dbReference type="InterPro" id="IPR032623">
    <property type="entry name" value="FecR_N"/>
</dbReference>
<dbReference type="PIRSF" id="PIRSF018266">
    <property type="entry name" value="FecR"/>
    <property type="match status" value="1"/>
</dbReference>